<protein>
    <submittedName>
        <fullName evidence="2">SpoIID/LytB domain-containing protein</fullName>
    </submittedName>
</protein>
<comment type="caution">
    <text evidence="2">The sequence shown here is derived from an EMBL/GenBank/DDBJ whole genome shotgun (WGS) entry which is preliminary data.</text>
</comment>
<dbReference type="GO" id="GO:0030288">
    <property type="term" value="C:outer membrane-bounded periplasmic space"/>
    <property type="evidence" value="ECO:0007669"/>
    <property type="project" value="TreeGrafter"/>
</dbReference>
<dbReference type="Pfam" id="PF08486">
    <property type="entry name" value="SpoIID"/>
    <property type="match status" value="1"/>
</dbReference>
<evidence type="ECO:0000313" key="2">
    <source>
        <dbReference type="EMBL" id="PSJ06356.1"/>
    </source>
</evidence>
<dbReference type="GO" id="GO:0030435">
    <property type="term" value="P:sporulation resulting in formation of a cellular spore"/>
    <property type="evidence" value="ECO:0007669"/>
    <property type="project" value="InterPro"/>
</dbReference>
<dbReference type="NCBIfam" id="TIGR02669">
    <property type="entry name" value="SpoIID_LytB"/>
    <property type="match status" value="1"/>
</dbReference>
<reference evidence="2 3" key="1">
    <citation type="journal article" date="2018" name="Environ. Microbiol.">
        <title>Ecological and genomic features of two widespread freshwater picocyanobacteria.</title>
        <authorList>
            <person name="Cabello-Yeves P.J."/>
            <person name="Picazo A."/>
            <person name="Camacho A."/>
            <person name="Callieri C."/>
            <person name="Rosselli R."/>
            <person name="Roda-Garcia J.J."/>
            <person name="Coutinho F.H."/>
            <person name="Rodriguez-Valera F."/>
        </authorList>
    </citation>
    <scope>NUCLEOTIDE SEQUENCE [LARGE SCALE GENOMIC DNA]</scope>
    <source>
        <strain evidence="2 3">Tous</strain>
    </source>
</reference>
<dbReference type="AlphaFoldDB" id="A0A2P7MYS1"/>
<organism evidence="2 3">
    <name type="scientific">Cyanobium usitatum str. Tous</name>
    <dbReference type="NCBI Taxonomy" id="2116684"/>
    <lineage>
        <taxon>Bacteria</taxon>
        <taxon>Bacillati</taxon>
        <taxon>Cyanobacteriota</taxon>
        <taxon>Cyanophyceae</taxon>
        <taxon>Synechococcales</taxon>
        <taxon>Prochlorococcaceae</taxon>
        <taxon>Cyanobium</taxon>
    </lineage>
</organism>
<dbReference type="InterPro" id="IPR013693">
    <property type="entry name" value="SpoIID/LytB_N"/>
</dbReference>
<proteinExistence type="predicted"/>
<dbReference type="PANTHER" id="PTHR30032:SF4">
    <property type="entry name" value="AMIDASE ENHANCER"/>
    <property type="match status" value="1"/>
</dbReference>
<dbReference type="EMBL" id="PXXO01000004">
    <property type="protein sequence ID" value="PSJ06356.1"/>
    <property type="molecule type" value="Genomic_DNA"/>
</dbReference>
<dbReference type="Proteomes" id="UP000243002">
    <property type="component" value="Unassembled WGS sequence"/>
</dbReference>
<feature type="domain" description="Sporulation stage II protein D amidase enhancer LytB N-terminal" evidence="1">
    <location>
        <begin position="115"/>
        <end position="202"/>
    </location>
</feature>
<evidence type="ECO:0000313" key="3">
    <source>
        <dbReference type="Proteomes" id="UP000243002"/>
    </source>
</evidence>
<name>A0A2P7MYS1_9CYAN</name>
<gene>
    <name evidence="2" type="ORF">C7K55_04860</name>
</gene>
<dbReference type="PANTHER" id="PTHR30032">
    <property type="entry name" value="N-ACETYLMURAMOYL-L-ALANINE AMIDASE-RELATED"/>
    <property type="match status" value="1"/>
</dbReference>
<accession>A0A2P7MYS1</accession>
<evidence type="ECO:0000259" key="1">
    <source>
        <dbReference type="Pfam" id="PF08486"/>
    </source>
</evidence>
<dbReference type="OrthoDB" id="9794671at2"/>
<keyword evidence="3" id="KW-1185">Reference proteome</keyword>
<dbReference type="InterPro" id="IPR013486">
    <property type="entry name" value="SpoIID/LytB"/>
</dbReference>
<sequence length="405" mass="43350">MRAQQANPQVRVLLLETAKLTLAAPQQPLVLRAGSQRWSLAPLEPVVLQLAAGSLVLERPAGVERLPAVRELWLEPAAQSAGAPLNLQFSPQEGADFQLQQRGYRGRLQVLVGSSSLQAVNHVALEAYLPSVVASEMPASWPQAALRAQAVAARTYALRQRKPAAAFDVSATVSSQVYKGVEAETPSTRQAVSSTRGQVLMFGPSLANAVFHSSAGGSTENSGDLWSQQLPYLVSVPDFDQHSPVHAWQLRLEPEQLQKAFGEIGGAQRIDVLATTGSGRVRQARVTGPAGTLVLTGAQLRSRLGLKSTMVRFEVLAPQLAALPVLPPLMPRAADQSGLSEPAITPDQVPVQLPPPSLLAIGRGFGHGVGMSQWGAHGMANRGQSYEQILHHYYRGTELRPYVSP</sequence>
<dbReference type="InterPro" id="IPR051922">
    <property type="entry name" value="Bact_Sporulation_Assoc"/>
</dbReference>